<dbReference type="Gene3D" id="3.90.550.10">
    <property type="entry name" value="Spore Coat Polysaccharide Biosynthesis Protein SpsA, Chain A"/>
    <property type="match status" value="1"/>
</dbReference>
<dbReference type="SUPFAM" id="SSF53448">
    <property type="entry name" value="Nucleotide-diphospho-sugar transferases"/>
    <property type="match status" value="1"/>
</dbReference>
<organism evidence="2 3">
    <name type="scientific">Antarcticibacterium flavum</name>
    <dbReference type="NCBI Taxonomy" id="2058175"/>
    <lineage>
        <taxon>Bacteria</taxon>
        <taxon>Pseudomonadati</taxon>
        <taxon>Bacteroidota</taxon>
        <taxon>Flavobacteriia</taxon>
        <taxon>Flavobacteriales</taxon>
        <taxon>Flavobacteriaceae</taxon>
        <taxon>Antarcticibacterium</taxon>
    </lineage>
</organism>
<dbReference type="InterPro" id="IPR050834">
    <property type="entry name" value="Glycosyltransf_2"/>
</dbReference>
<dbReference type="PANTHER" id="PTHR43685:SF11">
    <property type="entry name" value="GLYCOSYLTRANSFERASE TAGX-RELATED"/>
    <property type="match status" value="1"/>
</dbReference>
<dbReference type="EMBL" id="CP040812">
    <property type="protein sequence ID" value="QCY71316.1"/>
    <property type="molecule type" value="Genomic_DNA"/>
</dbReference>
<name>A0A5B7X746_9FLAO</name>
<dbReference type="OrthoDB" id="396512at2"/>
<dbReference type="AlphaFoldDB" id="A0A5B7X746"/>
<accession>A0A5B7X746</accession>
<evidence type="ECO:0000259" key="1">
    <source>
        <dbReference type="Pfam" id="PF00535"/>
    </source>
</evidence>
<dbReference type="Pfam" id="PF00535">
    <property type="entry name" value="Glycos_transf_2"/>
    <property type="match status" value="1"/>
</dbReference>
<evidence type="ECO:0000313" key="2">
    <source>
        <dbReference type="EMBL" id="QCY71316.1"/>
    </source>
</evidence>
<evidence type="ECO:0000313" key="3">
    <source>
        <dbReference type="Proteomes" id="UP000309016"/>
    </source>
</evidence>
<gene>
    <name evidence="2" type="ORF">FHG64_00430</name>
</gene>
<keyword evidence="3" id="KW-1185">Reference proteome</keyword>
<dbReference type="GO" id="GO:0016740">
    <property type="term" value="F:transferase activity"/>
    <property type="evidence" value="ECO:0007669"/>
    <property type="project" value="UniProtKB-KW"/>
</dbReference>
<dbReference type="Proteomes" id="UP000309016">
    <property type="component" value="Chromosome"/>
</dbReference>
<dbReference type="KEGG" id="afla:FHG64_00430"/>
<reference evidence="2 3" key="1">
    <citation type="submission" date="2019-06" db="EMBL/GenBank/DDBJ databases">
        <title>Complete genome sequence of Antarcticibacterium flavum KCTC 52984T from an Antarctic marine sediment.</title>
        <authorList>
            <person name="Lee Y.M."/>
            <person name="Shin S.C."/>
        </authorList>
    </citation>
    <scope>NUCLEOTIDE SEQUENCE [LARGE SCALE GENOMIC DNA]</scope>
    <source>
        <strain evidence="2 3">KCTC 52984</strain>
    </source>
</reference>
<keyword evidence="2" id="KW-0808">Transferase</keyword>
<dbReference type="PANTHER" id="PTHR43685">
    <property type="entry name" value="GLYCOSYLTRANSFERASE"/>
    <property type="match status" value="1"/>
</dbReference>
<dbReference type="InterPro" id="IPR001173">
    <property type="entry name" value="Glyco_trans_2-like"/>
</dbReference>
<dbReference type="InterPro" id="IPR029044">
    <property type="entry name" value="Nucleotide-diphossugar_trans"/>
</dbReference>
<proteinExistence type="predicted"/>
<feature type="domain" description="Glycosyltransferase 2-like" evidence="1">
    <location>
        <begin position="2"/>
        <end position="125"/>
    </location>
</feature>
<protein>
    <submittedName>
        <fullName evidence="2">Glycosyltransferase</fullName>
    </submittedName>
</protein>
<sequence>MIPVYNCSQFIPEVLESVLKQHIAEKDMQIEVVDDASTDADVEKIVQEIGKGRINYFRQSNNIGSLRNFETCINRSHGKFIHLLHGDDRVLPGYYHTIQHLFRQYPKAGAAFCNYRYIDEIGHEKFWQPLESDKEGILENWLLRIAERNLIQYAAITVKREVYEELGSFYGSTFGEDWEMWVRIAQAHKFAYTPKVLAEYRQHDSSITGEKFLNGDSLKDLILIMDLVQKYVPQTHRKTVLRKSKKFYAWYGLHNAADAWKRTCNKKSVHNQIRQLLKMHNGDFGMYKVIAKLYLKMLLNYR</sequence>